<dbReference type="CDD" id="cd17323">
    <property type="entry name" value="MFS_Tpo1_MDR_like"/>
    <property type="match status" value="1"/>
</dbReference>
<feature type="region of interest" description="Disordered" evidence="5">
    <location>
        <begin position="1"/>
        <end position="43"/>
    </location>
</feature>
<feature type="transmembrane region" description="Helical" evidence="6">
    <location>
        <begin position="131"/>
        <end position="155"/>
    </location>
</feature>
<dbReference type="GO" id="GO:0022857">
    <property type="term" value="F:transmembrane transporter activity"/>
    <property type="evidence" value="ECO:0007669"/>
    <property type="project" value="InterPro"/>
</dbReference>
<evidence type="ECO:0000259" key="7">
    <source>
        <dbReference type="PROSITE" id="PS50850"/>
    </source>
</evidence>
<dbReference type="EMBL" id="JAKWBI020000319">
    <property type="protein sequence ID" value="KAJ2896662.1"/>
    <property type="molecule type" value="Genomic_DNA"/>
</dbReference>
<keyword evidence="3 6" id="KW-1133">Transmembrane helix</keyword>
<feature type="domain" description="Major facilitator superfamily (MFS) profile" evidence="7">
    <location>
        <begin position="133"/>
        <end position="569"/>
    </location>
</feature>
<dbReference type="PANTHER" id="PTHR23502:SF33">
    <property type="entry name" value="MAJOR FACILITATOR SUPERFAMILY (MFS) PROFILE DOMAIN-CONTAINING PROTEIN-RELATED"/>
    <property type="match status" value="1"/>
</dbReference>
<dbReference type="PROSITE" id="PS50850">
    <property type="entry name" value="MFS"/>
    <property type="match status" value="1"/>
</dbReference>
<evidence type="ECO:0000256" key="4">
    <source>
        <dbReference type="ARBA" id="ARBA00023136"/>
    </source>
</evidence>
<proteinExistence type="predicted"/>
<evidence type="ECO:0000256" key="5">
    <source>
        <dbReference type="SAM" id="MobiDB-lite"/>
    </source>
</evidence>
<sequence>MASSSERDVEKGIPRSATITSSDDEKGSVLQDSQEPYPTDASECVTAEEIESEHDTMPIEPVRSRASRVSRVSVKSRLSRVASLASTVLRRKKERLARAPLPVSDLDNGIVGWEGQDDPKMPLNFPKFRKWLIVSFLSLITFVTPFASSILAPGITTMSKEFGTSNLTYASMPVSIFLLGYAVGPLFLAPLSELYGRHPVLSLSNAFFAVWQIGCALSPSLDSLIVFRFLSGIGGSACMTLGGGVVADLFPVDERGLALSVWTIGPLVGPCIGPLVGAWIAYTIGWRWVFWVSLIPAVIVTVVIGVFSTETYHQVIISKKVRRLRKELGREDLRSCYADPSKPPPPMKEVILQGLCRPLKMLILNPLILLLSTYIAFAYAVLYLLFNTIPMVFEGQYGWSVGLTGLVYLPLGLGFCAGLAVFASLSDKTVVKMTRANDGVYEPEMRLPACIFFACFLPITFFVYGWSTYNKVHVAVPLIGLIPYGFGLVGIWQPIQAYIIDSYPVYAASGMAAFTVLRSLVAAFLPLAGPKMYDTMGLGWGNSLLGFICIAMIPVPAFIYKFGGKLRKKWALNL</sequence>
<dbReference type="Proteomes" id="UP001201980">
    <property type="component" value="Unassembled WGS sequence"/>
</dbReference>
<comment type="subcellular location">
    <subcellularLocation>
        <location evidence="1">Membrane</location>
        <topology evidence="1">Multi-pass membrane protein</topology>
    </subcellularLocation>
</comment>
<dbReference type="InterPro" id="IPR036259">
    <property type="entry name" value="MFS_trans_sf"/>
</dbReference>
<feature type="transmembrane region" description="Helical" evidence="6">
    <location>
        <begin position="167"/>
        <end position="188"/>
    </location>
</feature>
<protein>
    <submittedName>
        <fullName evidence="8">Major facilitator superfamily transporter multidrug resistance</fullName>
    </submittedName>
</protein>
<dbReference type="AlphaFoldDB" id="A0AAD5WQE9"/>
<keyword evidence="9" id="KW-1185">Reference proteome</keyword>
<feature type="compositionally biased region" description="Basic and acidic residues" evidence="5">
    <location>
        <begin position="1"/>
        <end position="13"/>
    </location>
</feature>
<feature type="transmembrane region" description="Helical" evidence="6">
    <location>
        <begin position="504"/>
        <end position="528"/>
    </location>
</feature>
<gene>
    <name evidence="8" type="ORF">MKZ38_005314</name>
</gene>
<feature type="transmembrane region" description="Helical" evidence="6">
    <location>
        <begin position="447"/>
        <end position="466"/>
    </location>
</feature>
<keyword evidence="4 6" id="KW-0472">Membrane</keyword>
<dbReference type="FunFam" id="1.20.1250.20:FF:000011">
    <property type="entry name" value="MFS multidrug transporter, putative"/>
    <property type="match status" value="1"/>
</dbReference>
<evidence type="ECO:0000256" key="3">
    <source>
        <dbReference type="ARBA" id="ARBA00022989"/>
    </source>
</evidence>
<feature type="transmembrane region" description="Helical" evidence="6">
    <location>
        <begin position="406"/>
        <end position="426"/>
    </location>
</feature>
<dbReference type="GO" id="GO:0016020">
    <property type="term" value="C:membrane"/>
    <property type="evidence" value="ECO:0007669"/>
    <property type="project" value="UniProtKB-SubCell"/>
</dbReference>
<dbReference type="Pfam" id="PF07690">
    <property type="entry name" value="MFS_1"/>
    <property type="match status" value="1"/>
</dbReference>
<feature type="transmembrane region" description="Helical" evidence="6">
    <location>
        <begin position="288"/>
        <end position="309"/>
    </location>
</feature>
<evidence type="ECO:0000256" key="1">
    <source>
        <dbReference type="ARBA" id="ARBA00004141"/>
    </source>
</evidence>
<name>A0AAD5WQE9_9PEZI</name>
<feature type="transmembrane region" description="Helical" evidence="6">
    <location>
        <begin position="200"/>
        <end position="219"/>
    </location>
</feature>
<feature type="transmembrane region" description="Helical" evidence="6">
    <location>
        <begin position="472"/>
        <end position="492"/>
    </location>
</feature>
<dbReference type="InterPro" id="IPR020846">
    <property type="entry name" value="MFS_dom"/>
</dbReference>
<feature type="transmembrane region" description="Helical" evidence="6">
    <location>
        <begin position="225"/>
        <end position="247"/>
    </location>
</feature>
<feature type="transmembrane region" description="Helical" evidence="6">
    <location>
        <begin position="540"/>
        <end position="560"/>
    </location>
</feature>
<evidence type="ECO:0000313" key="9">
    <source>
        <dbReference type="Proteomes" id="UP001201980"/>
    </source>
</evidence>
<accession>A0AAD5WQE9</accession>
<feature type="transmembrane region" description="Helical" evidence="6">
    <location>
        <begin position="367"/>
        <end position="386"/>
    </location>
</feature>
<evidence type="ECO:0000313" key="8">
    <source>
        <dbReference type="EMBL" id="KAJ2896662.1"/>
    </source>
</evidence>
<keyword evidence="2 6" id="KW-0812">Transmembrane</keyword>
<organism evidence="8 9">
    <name type="scientific">Zalerion maritima</name>
    <dbReference type="NCBI Taxonomy" id="339359"/>
    <lineage>
        <taxon>Eukaryota</taxon>
        <taxon>Fungi</taxon>
        <taxon>Dikarya</taxon>
        <taxon>Ascomycota</taxon>
        <taxon>Pezizomycotina</taxon>
        <taxon>Sordariomycetes</taxon>
        <taxon>Lulworthiomycetidae</taxon>
        <taxon>Lulworthiales</taxon>
        <taxon>Lulworthiaceae</taxon>
        <taxon>Zalerion</taxon>
    </lineage>
</organism>
<feature type="transmembrane region" description="Helical" evidence="6">
    <location>
        <begin position="259"/>
        <end position="282"/>
    </location>
</feature>
<evidence type="ECO:0000256" key="2">
    <source>
        <dbReference type="ARBA" id="ARBA00022692"/>
    </source>
</evidence>
<dbReference type="InterPro" id="IPR011701">
    <property type="entry name" value="MFS"/>
</dbReference>
<dbReference type="Gene3D" id="1.20.1250.20">
    <property type="entry name" value="MFS general substrate transporter like domains"/>
    <property type="match status" value="1"/>
</dbReference>
<dbReference type="PANTHER" id="PTHR23502">
    <property type="entry name" value="MAJOR FACILITATOR SUPERFAMILY"/>
    <property type="match status" value="1"/>
</dbReference>
<reference evidence="8" key="1">
    <citation type="submission" date="2022-07" db="EMBL/GenBank/DDBJ databases">
        <title>Draft genome sequence of Zalerion maritima ATCC 34329, a (micro)plastics degrading marine fungus.</title>
        <authorList>
            <person name="Paco A."/>
            <person name="Goncalves M.F.M."/>
            <person name="Rocha-Santos T.A.P."/>
            <person name="Alves A."/>
        </authorList>
    </citation>
    <scope>NUCLEOTIDE SEQUENCE</scope>
    <source>
        <strain evidence="8">ATCC 34329</strain>
    </source>
</reference>
<comment type="caution">
    <text evidence="8">The sequence shown here is derived from an EMBL/GenBank/DDBJ whole genome shotgun (WGS) entry which is preliminary data.</text>
</comment>
<evidence type="ECO:0000256" key="6">
    <source>
        <dbReference type="SAM" id="Phobius"/>
    </source>
</evidence>
<dbReference type="SUPFAM" id="SSF103473">
    <property type="entry name" value="MFS general substrate transporter"/>
    <property type="match status" value="1"/>
</dbReference>